<name>A0A9I9E7K3_CUCME</name>
<keyword evidence="1" id="KW-1133">Transmembrane helix</keyword>
<proteinExistence type="predicted"/>
<organism evidence="2">
    <name type="scientific">Cucumis melo</name>
    <name type="common">Muskmelon</name>
    <dbReference type="NCBI Taxonomy" id="3656"/>
    <lineage>
        <taxon>Eukaryota</taxon>
        <taxon>Viridiplantae</taxon>
        <taxon>Streptophyta</taxon>
        <taxon>Embryophyta</taxon>
        <taxon>Tracheophyta</taxon>
        <taxon>Spermatophyta</taxon>
        <taxon>Magnoliopsida</taxon>
        <taxon>eudicotyledons</taxon>
        <taxon>Gunneridae</taxon>
        <taxon>Pentapetalae</taxon>
        <taxon>rosids</taxon>
        <taxon>fabids</taxon>
        <taxon>Cucurbitales</taxon>
        <taxon>Cucurbitaceae</taxon>
        <taxon>Benincaseae</taxon>
        <taxon>Cucumis</taxon>
    </lineage>
</organism>
<protein>
    <submittedName>
        <fullName evidence="2">Uncharacterized protein</fullName>
    </submittedName>
</protein>
<feature type="transmembrane region" description="Helical" evidence="1">
    <location>
        <begin position="21"/>
        <end position="43"/>
    </location>
</feature>
<evidence type="ECO:0000256" key="1">
    <source>
        <dbReference type="SAM" id="Phobius"/>
    </source>
</evidence>
<reference evidence="2" key="1">
    <citation type="submission" date="2023-03" db="UniProtKB">
        <authorList>
            <consortium name="EnsemblPlants"/>
        </authorList>
    </citation>
    <scope>IDENTIFICATION</scope>
</reference>
<dbReference type="Gramene" id="MELO3C029877.2.1">
    <property type="protein sequence ID" value="MELO3C029877.2.1"/>
    <property type="gene ID" value="MELO3C029877.2"/>
</dbReference>
<dbReference type="AlphaFoldDB" id="A0A9I9E7K3"/>
<sequence length="44" mass="5346">MRAIAAKVIVIGRDLCRKRRYHVMIPVEGVQVLWESLMFHHWYH</sequence>
<keyword evidence="1" id="KW-0812">Transmembrane</keyword>
<keyword evidence="1" id="KW-0472">Membrane</keyword>
<accession>A0A9I9E7K3</accession>
<dbReference type="EnsemblPlants" id="MELO3C029877.2.1">
    <property type="protein sequence ID" value="MELO3C029877.2.1"/>
    <property type="gene ID" value="MELO3C029877.2"/>
</dbReference>
<evidence type="ECO:0000313" key="2">
    <source>
        <dbReference type="EnsemblPlants" id="MELO3C029877.2.1"/>
    </source>
</evidence>